<comment type="caution">
    <text evidence="1">The sequence shown here is derived from an EMBL/GenBank/DDBJ whole genome shotgun (WGS) entry which is preliminary data.</text>
</comment>
<dbReference type="EMBL" id="JAUSTT010000015">
    <property type="protein sequence ID" value="MDQ0176773.1"/>
    <property type="molecule type" value="Genomic_DNA"/>
</dbReference>
<gene>
    <name evidence="1" type="ORF">J2S08_002631</name>
</gene>
<evidence type="ECO:0000313" key="2">
    <source>
        <dbReference type="Proteomes" id="UP001223586"/>
    </source>
</evidence>
<protein>
    <submittedName>
        <fullName evidence="1">HAD superfamily hydrolase (TIGR01450 family)</fullName>
    </submittedName>
</protein>
<dbReference type="GO" id="GO:0016787">
    <property type="term" value="F:hydrolase activity"/>
    <property type="evidence" value="ECO:0007669"/>
    <property type="project" value="UniProtKB-KW"/>
</dbReference>
<organism evidence="1 2">
    <name type="scientific">Bacillus chungangensis</name>
    <dbReference type="NCBI Taxonomy" id="587633"/>
    <lineage>
        <taxon>Bacteria</taxon>
        <taxon>Bacillati</taxon>
        <taxon>Bacillota</taxon>
        <taxon>Bacilli</taxon>
        <taxon>Bacillales</taxon>
        <taxon>Bacillaceae</taxon>
        <taxon>Bacillus</taxon>
    </lineage>
</organism>
<dbReference type="InterPro" id="IPR036412">
    <property type="entry name" value="HAD-like_sf"/>
</dbReference>
<accession>A0ABT9WU10</accession>
<dbReference type="NCBIfam" id="TIGR01460">
    <property type="entry name" value="HAD-SF-IIA"/>
    <property type="match status" value="1"/>
</dbReference>
<dbReference type="InterPro" id="IPR006357">
    <property type="entry name" value="HAD-SF_hydro_IIA"/>
</dbReference>
<name>A0ABT9WU10_9BACI</name>
<keyword evidence="2" id="KW-1185">Reference proteome</keyword>
<sequence>MLNYETYIFDIDGTLLLQKTPISGAIEVLQYLRQRKKKILFVTNTPLATHRSIVKKLKQAGIWAYQEEVITPIDSLAVFLQAEHYIGTMIGLVGSRIRRHFVKKGWDVVAPDEANSFCSHVILGMNNDLKYHDFAIALQMLDRGAKLVLLNADLSCPTPFGRVPDTGAISKIFEACTEKKPIHVGKPSLWMQEVVRRKLTSLPAHCLFIGDSPFTDIATGQALGMDTFLVKSGVTAYHTNHSKPTYTYDHLLSMLKRGNTHSHLN</sequence>
<dbReference type="InterPro" id="IPR023214">
    <property type="entry name" value="HAD_sf"/>
</dbReference>
<dbReference type="SUPFAM" id="SSF56784">
    <property type="entry name" value="HAD-like"/>
    <property type="match status" value="1"/>
</dbReference>
<dbReference type="Pfam" id="PF13242">
    <property type="entry name" value="Hydrolase_like"/>
    <property type="match status" value="1"/>
</dbReference>
<dbReference type="Gene3D" id="3.40.50.1000">
    <property type="entry name" value="HAD superfamily/HAD-like"/>
    <property type="match status" value="2"/>
</dbReference>
<dbReference type="Proteomes" id="UP001223586">
    <property type="component" value="Unassembled WGS sequence"/>
</dbReference>
<dbReference type="PANTHER" id="PTHR19288">
    <property type="entry name" value="4-NITROPHENYLPHOSPHATASE-RELATED"/>
    <property type="match status" value="1"/>
</dbReference>
<proteinExistence type="predicted"/>
<evidence type="ECO:0000313" key="1">
    <source>
        <dbReference type="EMBL" id="MDQ0176773.1"/>
    </source>
</evidence>
<dbReference type="PANTHER" id="PTHR19288:SF46">
    <property type="entry name" value="HALOACID DEHALOGENASE-LIKE HYDROLASE DOMAIN-CONTAINING PROTEIN 2"/>
    <property type="match status" value="1"/>
</dbReference>
<keyword evidence="1" id="KW-0378">Hydrolase</keyword>
<dbReference type="Pfam" id="PF13344">
    <property type="entry name" value="Hydrolase_6"/>
    <property type="match status" value="1"/>
</dbReference>
<reference evidence="1 2" key="1">
    <citation type="submission" date="2023-07" db="EMBL/GenBank/DDBJ databases">
        <title>Genomic Encyclopedia of Type Strains, Phase IV (KMG-IV): sequencing the most valuable type-strain genomes for metagenomic binning, comparative biology and taxonomic classification.</title>
        <authorList>
            <person name="Goeker M."/>
        </authorList>
    </citation>
    <scope>NUCLEOTIDE SEQUENCE [LARGE SCALE GENOMIC DNA]</scope>
    <source>
        <strain evidence="1 2">DSM 23837</strain>
    </source>
</reference>
<dbReference type="RefSeq" id="WP_307230192.1">
    <property type="nucleotide sequence ID" value="NZ_JAUSTT010000015.1"/>
</dbReference>